<keyword evidence="4 6" id="KW-1133">Transmembrane helix</keyword>
<dbReference type="InterPro" id="IPR001046">
    <property type="entry name" value="NRAMP_fam"/>
</dbReference>
<dbReference type="RefSeq" id="WP_229230903.1">
    <property type="nucleotide sequence ID" value="NZ_AP024525.1"/>
</dbReference>
<dbReference type="PANTHER" id="PTHR11706">
    <property type="entry name" value="SOLUTE CARRIER PROTEIN FAMILY 11 MEMBER"/>
    <property type="match status" value="1"/>
</dbReference>
<feature type="transmembrane region" description="Helical" evidence="6">
    <location>
        <begin position="140"/>
        <end position="164"/>
    </location>
</feature>
<reference evidence="7 8" key="1">
    <citation type="journal article" date="2021" name="J. Biosci. Bioeng.">
        <title>Identification and characterization of a chc gene cluster responsible for the aromatization pathway of cyclohexanecarboxylate degradation in Sinomonas cyclohexanicum ATCC 51369.</title>
        <authorList>
            <person name="Yamamoto T."/>
            <person name="Hasegawa Y."/>
            <person name="Lau P.C.K."/>
            <person name="Iwaki H."/>
        </authorList>
    </citation>
    <scope>NUCLEOTIDE SEQUENCE [LARGE SCALE GENOMIC DNA]</scope>
    <source>
        <strain evidence="7 8">ATCC 51369</strain>
    </source>
</reference>
<keyword evidence="2" id="KW-0813">Transport</keyword>
<keyword evidence="8" id="KW-1185">Reference proteome</keyword>
<dbReference type="Proteomes" id="UP001319861">
    <property type="component" value="Chromosome"/>
</dbReference>
<accession>A0ABM7Q137</accession>
<sequence>MIKTPLPPVDKHLAVPAAEAGHAPSSAVLDSAHIGDIQGAFGTVRLNEAGSTTRSSWKTRIKTLLAIIGPGLIVMVGDNDAGAFGTYTQAGQNYGTGLLWTLLLLVPVLFLYVNQEMVLRLGVVTGVGHARLILERFGKFWGAFSAIDLFILNALTIVTEFIGISIGLDYLGVPKIPGVIVAALVVVGAASTGSFKTFERVCLTLVAGSLLLVPVFFMSSPDYGQMAHDFVVPGFPAGSDVADVTLLIIAIVGTTIAPWQLFFQQSYVIDKRITPRYMKYERVDLWIGIAIVILGAAAIISFTAFTFAGRPEFGQFTDAGGVAEGLGKYVGHLAGILFALALIDASIIGAAAVGLSTSYAFGDVLGLKHSLHRKVRDAKGFYAAFAAVILVAAVIVIIPGSPLGLLTVGVQVLAGVLLPSATVFLLLLCNDKQVMGPWVNGRAMNLFTSAVIAVLVILSVVLTAAVLFPDIDAATILAILGVGAGLTVLTGVGLAVAHLVRRAAPSGAGTAATHDGEAAPAVVRSAAESEGGRAATRAQRLTWRMPPLALLERPQLSATRRIGLSVLRLYLLVAMILVVVRVVQLALGG</sequence>
<evidence type="ECO:0000256" key="3">
    <source>
        <dbReference type="ARBA" id="ARBA00022692"/>
    </source>
</evidence>
<name>A0ABM7Q137_SINCY</name>
<feature type="transmembrane region" description="Helical" evidence="6">
    <location>
        <begin position="474"/>
        <end position="497"/>
    </location>
</feature>
<feature type="transmembrane region" description="Helical" evidence="6">
    <location>
        <begin position="450"/>
        <end position="468"/>
    </location>
</feature>
<feature type="transmembrane region" description="Helical" evidence="6">
    <location>
        <begin position="569"/>
        <end position="587"/>
    </location>
</feature>
<evidence type="ECO:0000256" key="1">
    <source>
        <dbReference type="ARBA" id="ARBA00004141"/>
    </source>
</evidence>
<organism evidence="7 8">
    <name type="scientific">Sinomonas cyclohexanicum</name>
    <name type="common">Corynebacterium cyclohexanicum</name>
    <dbReference type="NCBI Taxonomy" id="322009"/>
    <lineage>
        <taxon>Bacteria</taxon>
        <taxon>Bacillati</taxon>
        <taxon>Actinomycetota</taxon>
        <taxon>Actinomycetes</taxon>
        <taxon>Micrococcales</taxon>
        <taxon>Micrococcaceae</taxon>
        <taxon>Sinomonas</taxon>
    </lineage>
</organism>
<feature type="transmembrane region" description="Helical" evidence="6">
    <location>
        <begin position="329"/>
        <end position="361"/>
    </location>
</feature>
<evidence type="ECO:0000313" key="7">
    <source>
        <dbReference type="EMBL" id="BCT78285.1"/>
    </source>
</evidence>
<comment type="subcellular location">
    <subcellularLocation>
        <location evidence="1">Membrane</location>
        <topology evidence="1">Multi-pass membrane protein</topology>
    </subcellularLocation>
</comment>
<protein>
    <submittedName>
        <fullName evidence="7">Natural resistance-associated macrophage protein</fullName>
    </submittedName>
</protein>
<evidence type="ECO:0000256" key="2">
    <source>
        <dbReference type="ARBA" id="ARBA00022448"/>
    </source>
</evidence>
<feature type="transmembrane region" description="Helical" evidence="6">
    <location>
        <begin position="97"/>
        <end position="113"/>
    </location>
</feature>
<dbReference type="Pfam" id="PF01566">
    <property type="entry name" value="Nramp"/>
    <property type="match status" value="1"/>
</dbReference>
<gene>
    <name evidence="7" type="ORF">SCMU_41270</name>
</gene>
<evidence type="ECO:0000256" key="5">
    <source>
        <dbReference type="ARBA" id="ARBA00023136"/>
    </source>
</evidence>
<dbReference type="EMBL" id="AP024525">
    <property type="protein sequence ID" value="BCT78285.1"/>
    <property type="molecule type" value="Genomic_DNA"/>
</dbReference>
<evidence type="ECO:0000256" key="6">
    <source>
        <dbReference type="SAM" id="Phobius"/>
    </source>
</evidence>
<evidence type="ECO:0000256" key="4">
    <source>
        <dbReference type="ARBA" id="ARBA00022989"/>
    </source>
</evidence>
<feature type="transmembrane region" description="Helical" evidence="6">
    <location>
        <begin position="381"/>
        <end position="399"/>
    </location>
</feature>
<dbReference type="PANTHER" id="PTHR11706:SF33">
    <property type="entry name" value="NATURAL RESISTANCE-ASSOCIATED MACROPHAGE PROTEIN 2"/>
    <property type="match status" value="1"/>
</dbReference>
<feature type="transmembrane region" description="Helical" evidence="6">
    <location>
        <begin position="61"/>
        <end position="77"/>
    </location>
</feature>
<feature type="transmembrane region" description="Helical" evidence="6">
    <location>
        <begin position="176"/>
        <end position="195"/>
    </location>
</feature>
<feature type="transmembrane region" description="Helical" evidence="6">
    <location>
        <begin position="405"/>
        <end position="429"/>
    </location>
</feature>
<evidence type="ECO:0000313" key="8">
    <source>
        <dbReference type="Proteomes" id="UP001319861"/>
    </source>
</evidence>
<feature type="transmembrane region" description="Helical" evidence="6">
    <location>
        <begin position="241"/>
        <end position="262"/>
    </location>
</feature>
<keyword evidence="5 6" id="KW-0472">Membrane</keyword>
<keyword evidence="3 6" id="KW-0812">Transmembrane</keyword>
<feature type="transmembrane region" description="Helical" evidence="6">
    <location>
        <begin position="202"/>
        <end position="221"/>
    </location>
</feature>
<proteinExistence type="predicted"/>
<feature type="transmembrane region" description="Helical" evidence="6">
    <location>
        <begin position="283"/>
        <end position="309"/>
    </location>
</feature>